<name>A0AB34FHZ0_9HYPO</name>
<evidence type="ECO:0000313" key="3">
    <source>
        <dbReference type="Proteomes" id="UP001163105"/>
    </source>
</evidence>
<evidence type="ECO:0000313" key="2">
    <source>
        <dbReference type="EMBL" id="KAJ6438659.1"/>
    </source>
</evidence>
<gene>
    <name evidence="2" type="ORF">O9K51_09254</name>
</gene>
<dbReference type="EMBL" id="JAQHRD010000008">
    <property type="protein sequence ID" value="KAJ6438659.1"/>
    <property type="molecule type" value="Genomic_DNA"/>
</dbReference>
<evidence type="ECO:0000256" key="1">
    <source>
        <dbReference type="SAM" id="MobiDB-lite"/>
    </source>
</evidence>
<sequence>MATLSMTRAPSSPSARRGQTCILQSVIHRPCVSSPAHAAASSVRDPISGERPKTAKASHTPQLSGQKDRRKSCARIQRVDDDGGMLLLLPLSALALARAVAADGLRQLAHQHQLQQLGRVVPLHKVLVDLEPVENVLRVAFGEEGLDIYVPHFHHAMALLGCFNVPPRLLAALDAAAREDDLGGVEAHKVPRRLETEACRLSPVSKNKMLGGRNCTTNPSNIFSYYFSNVVIIVFFPRHRHHLLGVDLVLGHLTAALAAEVRGQRLDKVRRLRRRRQRARRLEVARVARDEDVRVPLRLQPPRLLQVALAVEHAGGRKGRVGADAGRREVGVGGERLGLAVGAAQLQHRLVPGFGGARDCRVGHDLDAHLLQLVLGLFPDAFQDGWRQGQLAGVDEVDILLAALCVLEAQLAGSLRAREATPGHDDRLRPLNVLLQAAQPLGGLVDGVEDLPGHVVLGRGAGGDDERVVRDGPALAAGVERDLHEARLRVQRGGAAEDELEAVGRVLAEDGLEREHDLVVGQLAGDDDARHGDGPEEVRVGRDDDHAQVLALEDDGAHELADDGRGGDAGPEDDDGLHEIRWDGVSMCTLPHKASATSR</sequence>
<dbReference type="AlphaFoldDB" id="A0AB34FHZ0"/>
<keyword evidence="3" id="KW-1185">Reference proteome</keyword>
<proteinExistence type="predicted"/>
<protein>
    <submittedName>
        <fullName evidence="2">Uncharacterized protein</fullName>
    </submittedName>
</protein>
<accession>A0AB34FHZ0</accession>
<comment type="caution">
    <text evidence="2">The sequence shown here is derived from an EMBL/GenBank/DDBJ whole genome shotgun (WGS) entry which is preliminary data.</text>
</comment>
<feature type="compositionally biased region" description="Basic and acidic residues" evidence="1">
    <location>
        <begin position="527"/>
        <end position="547"/>
    </location>
</feature>
<feature type="region of interest" description="Disordered" evidence="1">
    <location>
        <begin position="522"/>
        <end position="578"/>
    </location>
</feature>
<organism evidence="2 3">
    <name type="scientific">Purpureocillium lavendulum</name>
    <dbReference type="NCBI Taxonomy" id="1247861"/>
    <lineage>
        <taxon>Eukaryota</taxon>
        <taxon>Fungi</taxon>
        <taxon>Dikarya</taxon>
        <taxon>Ascomycota</taxon>
        <taxon>Pezizomycotina</taxon>
        <taxon>Sordariomycetes</taxon>
        <taxon>Hypocreomycetidae</taxon>
        <taxon>Hypocreales</taxon>
        <taxon>Ophiocordycipitaceae</taxon>
        <taxon>Purpureocillium</taxon>
    </lineage>
</organism>
<dbReference type="Proteomes" id="UP001163105">
    <property type="component" value="Unassembled WGS sequence"/>
</dbReference>
<reference evidence="2" key="1">
    <citation type="submission" date="2023-01" db="EMBL/GenBank/DDBJ databases">
        <title>The growth and conidiation of Purpureocillium lavendulum are regulated by nitrogen source and histone H3K14 acetylation.</title>
        <authorList>
            <person name="Tang P."/>
            <person name="Han J."/>
            <person name="Zhang C."/>
            <person name="Tang P."/>
            <person name="Qi F."/>
            <person name="Zhang K."/>
            <person name="Liang L."/>
        </authorList>
    </citation>
    <scope>NUCLEOTIDE SEQUENCE</scope>
    <source>
        <strain evidence="2">YMF1.00683</strain>
    </source>
</reference>
<feature type="region of interest" description="Disordered" evidence="1">
    <location>
        <begin position="37"/>
        <end position="71"/>
    </location>
</feature>
<feature type="compositionally biased region" description="Basic and acidic residues" evidence="1">
    <location>
        <begin position="555"/>
        <end position="566"/>
    </location>
</feature>